<evidence type="ECO:0000313" key="2">
    <source>
        <dbReference type="EMBL" id="UNP31276.1"/>
    </source>
</evidence>
<evidence type="ECO:0000313" key="3">
    <source>
        <dbReference type="Proteomes" id="UP000829194"/>
    </source>
</evidence>
<reference evidence="2 3" key="1">
    <citation type="submission" date="2022-03" db="EMBL/GenBank/DDBJ databases">
        <title>Complete genome sequence of Lysobacter capsici VKM B-2533 and Lysobacter gummosus 10.1.1, promising sources of lytic agents.</title>
        <authorList>
            <person name="Tarlachkov S.V."/>
            <person name="Kudryakova I.V."/>
            <person name="Afoshin A.S."/>
            <person name="Leontyevskaya E.A."/>
            <person name="Leontyevskaya N.V."/>
        </authorList>
    </citation>
    <scope>NUCLEOTIDE SEQUENCE [LARGE SCALE GENOMIC DNA]</scope>
    <source>
        <strain evidence="2 3">10.1.1</strain>
    </source>
</reference>
<gene>
    <name evidence="2" type="ORF">MOV92_08580</name>
</gene>
<feature type="compositionally biased region" description="Basic and acidic residues" evidence="1">
    <location>
        <begin position="36"/>
        <end position="57"/>
    </location>
</feature>
<protein>
    <submittedName>
        <fullName evidence="2">Uncharacterized protein</fullName>
    </submittedName>
</protein>
<dbReference type="EMBL" id="CP093547">
    <property type="protein sequence ID" value="UNP31276.1"/>
    <property type="molecule type" value="Genomic_DNA"/>
</dbReference>
<dbReference type="Proteomes" id="UP000829194">
    <property type="component" value="Chromosome"/>
</dbReference>
<keyword evidence="3" id="KW-1185">Reference proteome</keyword>
<evidence type="ECO:0000256" key="1">
    <source>
        <dbReference type="SAM" id="MobiDB-lite"/>
    </source>
</evidence>
<organism evidence="2 3">
    <name type="scientific">Lysobacter gummosus</name>
    <dbReference type="NCBI Taxonomy" id="262324"/>
    <lineage>
        <taxon>Bacteria</taxon>
        <taxon>Pseudomonadati</taxon>
        <taxon>Pseudomonadota</taxon>
        <taxon>Gammaproteobacteria</taxon>
        <taxon>Lysobacterales</taxon>
        <taxon>Lysobacteraceae</taxon>
        <taxon>Lysobacter</taxon>
    </lineage>
</organism>
<name>A0ABY3XI06_9GAMM</name>
<sequence>MIRKSIGEDNGTVNDRLKKIAKLGSAKSSGEAAEAPTEKLEKDKPSQVEKTVADRCPKGEKKAGEQLWQLCEETVKTQMAKYNYSLAIYEVFNKRKQRLEEIERERANLGSEDQGKLQDNTNKLLALIARMDLDIRQHRLYMDAYDARLQYLAAARDQIGNEVMRGKKGSMLGDTVSNLAGFATMSSVLRAAKSERRPWKCFMQAADCAENELQRHLGD</sequence>
<accession>A0ABY3XI06</accession>
<proteinExistence type="predicted"/>
<feature type="region of interest" description="Disordered" evidence="1">
    <location>
        <begin position="24"/>
        <end position="57"/>
    </location>
</feature>
<feature type="compositionally biased region" description="Low complexity" evidence="1">
    <location>
        <begin position="24"/>
        <end position="35"/>
    </location>
</feature>
<dbReference type="RefSeq" id="WP_148648804.1">
    <property type="nucleotide sequence ID" value="NZ_CP011131.1"/>
</dbReference>